<accession>A0ABY1K0D7</accession>
<name>A0ABY1K0D7_9BACL</name>
<organism evidence="1 2">
    <name type="scientific">Paenibacillus macquariensis</name>
    <dbReference type="NCBI Taxonomy" id="948756"/>
    <lineage>
        <taxon>Bacteria</taxon>
        <taxon>Bacillati</taxon>
        <taxon>Bacillota</taxon>
        <taxon>Bacilli</taxon>
        <taxon>Bacillales</taxon>
        <taxon>Paenibacillaceae</taxon>
        <taxon>Paenibacillus</taxon>
    </lineage>
</organism>
<dbReference type="RefSeq" id="WP_169810252.1">
    <property type="nucleotide sequence ID" value="NZ_JARLKF010000011.1"/>
</dbReference>
<evidence type="ECO:0000313" key="2">
    <source>
        <dbReference type="Proteomes" id="UP000186666"/>
    </source>
</evidence>
<dbReference type="EMBL" id="FTNK01000006">
    <property type="protein sequence ID" value="SIR07554.1"/>
    <property type="molecule type" value="Genomic_DNA"/>
</dbReference>
<sequence length="47" mass="5781">MAYSEEKLRSILSAHFELIEIRYMKEQEQDNELFGQSFLWASLWRKK</sequence>
<evidence type="ECO:0000313" key="1">
    <source>
        <dbReference type="EMBL" id="SIR07554.1"/>
    </source>
</evidence>
<reference evidence="1 2" key="1">
    <citation type="submission" date="2017-01" db="EMBL/GenBank/DDBJ databases">
        <authorList>
            <person name="Varghese N."/>
            <person name="Submissions S."/>
        </authorList>
    </citation>
    <scope>NUCLEOTIDE SEQUENCE [LARGE SCALE GENOMIC DNA]</scope>
    <source>
        <strain evidence="1 2">ATCC 23464</strain>
    </source>
</reference>
<keyword evidence="2" id="KW-1185">Reference proteome</keyword>
<proteinExistence type="predicted"/>
<comment type="caution">
    <text evidence="1">The sequence shown here is derived from an EMBL/GenBank/DDBJ whole genome shotgun (WGS) entry which is preliminary data.</text>
</comment>
<gene>
    <name evidence="1" type="ORF">SAMN05421578_106289</name>
</gene>
<protein>
    <submittedName>
        <fullName evidence="1">Uncharacterized protein</fullName>
    </submittedName>
</protein>
<dbReference type="Proteomes" id="UP000186666">
    <property type="component" value="Unassembled WGS sequence"/>
</dbReference>